<dbReference type="Pfam" id="PF01862">
    <property type="entry name" value="PvlArgDC"/>
    <property type="match status" value="1"/>
</dbReference>
<evidence type="ECO:0000256" key="1">
    <source>
        <dbReference type="ARBA" id="ARBA00001928"/>
    </source>
</evidence>
<sequence length="153" mass="15875">MIPIPTKMAMTSGGAEGLTKLNAFDHALLAAGIGNINLIKVSSIVPPGIELIELPNIPGGSLTPMAYATITSDVPGEMIAAAVAAGFHKPDHYGVIMEYSGKCTAKEASKRVISMVEEAFVTRGIVLNDVKVTSTQHVVVKTGSVIAAAVLLY</sequence>
<evidence type="ECO:0000313" key="10">
    <source>
        <dbReference type="Proteomes" id="UP000183085"/>
    </source>
</evidence>
<keyword evidence="5" id="KW-0210">Decarboxylase</keyword>
<dbReference type="GO" id="GO:0006527">
    <property type="term" value="P:L-arginine catabolic process"/>
    <property type="evidence" value="ECO:0007669"/>
    <property type="project" value="InterPro"/>
</dbReference>
<dbReference type="SUPFAM" id="SSF56271">
    <property type="entry name" value="Pyruvoyl-dependent histidine and arginine decarboxylases"/>
    <property type="match status" value="1"/>
</dbReference>
<evidence type="ECO:0000256" key="8">
    <source>
        <dbReference type="ARBA" id="ARBA00049309"/>
    </source>
</evidence>
<dbReference type="Gene3D" id="3.30.60.30">
    <property type="match status" value="1"/>
</dbReference>
<dbReference type="PANTHER" id="PTHR40438">
    <property type="entry name" value="PYRUVOYL-DEPENDENT ARGININE DECARBOXYLASE"/>
    <property type="match status" value="1"/>
</dbReference>
<dbReference type="Proteomes" id="UP000183085">
    <property type="component" value="Unassembled WGS sequence"/>
</dbReference>
<dbReference type="GO" id="GO:0008792">
    <property type="term" value="F:arginine decarboxylase activity"/>
    <property type="evidence" value="ECO:0007669"/>
    <property type="project" value="UniProtKB-EC"/>
</dbReference>
<dbReference type="HAMAP" id="MF_01404">
    <property type="entry name" value="PvlArgDC"/>
    <property type="match status" value="1"/>
</dbReference>
<evidence type="ECO:0000256" key="6">
    <source>
        <dbReference type="ARBA" id="ARBA00023239"/>
    </source>
</evidence>
<evidence type="ECO:0000256" key="7">
    <source>
        <dbReference type="ARBA" id="ARBA00023317"/>
    </source>
</evidence>
<evidence type="ECO:0000256" key="5">
    <source>
        <dbReference type="ARBA" id="ARBA00022793"/>
    </source>
</evidence>
<dbReference type="SFLD" id="SFLDS00055">
    <property type="entry name" value="Pyruvoyl-Dependent_Histidine/A"/>
    <property type="match status" value="1"/>
</dbReference>
<comment type="cofactor">
    <cofactor evidence="1">
        <name>pyruvate</name>
        <dbReference type="ChEBI" id="CHEBI:15361"/>
    </cofactor>
</comment>
<dbReference type="InterPro" id="IPR002724">
    <property type="entry name" value="Pyruvoyl-dep_arg_deCO2ase"/>
</dbReference>
<keyword evidence="6" id="KW-0456">Lyase</keyword>
<proteinExistence type="inferred from homology"/>
<comment type="catalytic activity">
    <reaction evidence="8">
        <text>L-arginine + H(+) = agmatine + CO2</text>
        <dbReference type="Rhea" id="RHEA:17641"/>
        <dbReference type="ChEBI" id="CHEBI:15378"/>
        <dbReference type="ChEBI" id="CHEBI:16526"/>
        <dbReference type="ChEBI" id="CHEBI:32682"/>
        <dbReference type="ChEBI" id="CHEBI:58145"/>
        <dbReference type="EC" id="4.1.1.19"/>
    </reaction>
</comment>
<name>A0A1J5DJA0_9BACT</name>
<comment type="similarity">
    <text evidence="2">Belongs to the pyruvoyl-dependent arginine decarboxylase family.</text>
</comment>
<dbReference type="PIRSF" id="PIRSF005216">
    <property type="entry name" value="Pyruvoyl-dep_arg_deCO2ase"/>
    <property type="match status" value="1"/>
</dbReference>
<dbReference type="Gene3D" id="3.50.20.10">
    <property type="entry name" value="Pyruvoyl-Dependent Histidine Decarboxylase, subunit B"/>
    <property type="match status" value="1"/>
</dbReference>
<protein>
    <recommendedName>
        <fullName evidence="4">Pyruvoyl-dependent arginine decarboxylase AaxB</fullName>
        <ecNumber evidence="3">4.1.1.19</ecNumber>
    </recommendedName>
</protein>
<organism evidence="9 10">
    <name type="scientific">Candidatus Desantisbacteria bacterium CG2_30_40_21</name>
    <dbReference type="NCBI Taxonomy" id="1817895"/>
    <lineage>
        <taxon>Bacteria</taxon>
        <taxon>Candidatus Desantisiibacteriota</taxon>
    </lineage>
</organism>
<evidence type="ECO:0000256" key="4">
    <source>
        <dbReference type="ARBA" id="ARBA00014727"/>
    </source>
</evidence>
<comment type="caution">
    <text evidence="9">The sequence shown here is derived from an EMBL/GenBank/DDBJ whole genome shotgun (WGS) entry which is preliminary data.</text>
</comment>
<dbReference type="EC" id="4.1.1.19" evidence="3"/>
<dbReference type="SFLD" id="SFLDF00471">
    <property type="entry name" value="Pyruvoyl-dependent_arginine_de"/>
    <property type="match status" value="1"/>
</dbReference>
<reference evidence="9 10" key="1">
    <citation type="journal article" date="2016" name="Environ. Microbiol.">
        <title>Genomic resolution of a cold subsurface aquifer community provides metabolic insights for novel microbes adapted to high CO concentrations.</title>
        <authorList>
            <person name="Probst A.J."/>
            <person name="Castelle C.J."/>
            <person name="Singh A."/>
            <person name="Brown C.T."/>
            <person name="Anantharaman K."/>
            <person name="Sharon I."/>
            <person name="Hug L.A."/>
            <person name="Burstein D."/>
            <person name="Emerson J.B."/>
            <person name="Thomas B.C."/>
            <person name="Banfield J.F."/>
        </authorList>
    </citation>
    <scope>NUCLEOTIDE SEQUENCE [LARGE SCALE GENOMIC DNA]</scope>
    <source>
        <strain evidence="9">CG2_30_40_21</strain>
    </source>
</reference>
<evidence type="ECO:0000256" key="3">
    <source>
        <dbReference type="ARBA" id="ARBA00012426"/>
    </source>
</evidence>
<accession>A0A1J5DJA0</accession>
<dbReference type="AlphaFoldDB" id="A0A1J5DJA0"/>
<gene>
    <name evidence="9" type="ORF">AUJ95_09635</name>
</gene>
<dbReference type="STRING" id="1817895.AUJ95_09635"/>
<dbReference type="NCBIfam" id="TIGR00286">
    <property type="entry name" value="pyruvoyl-dependent arginine decarboxylase"/>
    <property type="match status" value="1"/>
</dbReference>
<dbReference type="SFLD" id="SFLDG01170">
    <property type="entry name" value="Pyruvoyl-dependent_arginine_de"/>
    <property type="match status" value="1"/>
</dbReference>
<dbReference type="InterPro" id="IPR016105">
    <property type="entry name" value="Pyr-dep_his/arg-deCO2ase_sand"/>
</dbReference>
<evidence type="ECO:0000313" key="9">
    <source>
        <dbReference type="EMBL" id="OIP36068.1"/>
    </source>
</evidence>
<keyword evidence="7" id="KW-0670">Pyruvate</keyword>
<dbReference type="PANTHER" id="PTHR40438:SF1">
    <property type="entry name" value="PYRUVOYL-DEPENDENT ARGININE DECARBOXYLASE"/>
    <property type="match status" value="1"/>
</dbReference>
<dbReference type="InterPro" id="IPR016104">
    <property type="entry name" value="Pyr-dep_his/arg-deCO2ase"/>
</dbReference>
<evidence type="ECO:0000256" key="2">
    <source>
        <dbReference type="ARBA" id="ARBA00008611"/>
    </source>
</evidence>
<dbReference type="EMBL" id="MNYI01000249">
    <property type="protein sequence ID" value="OIP36068.1"/>
    <property type="molecule type" value="Genomic_DNA"/>
</dbReference>